<feature type="compositionally biased region" description="Basic residues" evidence="1">
    <location>
        <begin position="14"/>
        <end position="27"/>
    </location>
</feature>
<evidence type="ECO:0000313" key="5">
    <source>
        <dbReference type="Proteomes" id="UP000321947"/>
    </source>
</evidence>
<dbReference type="Proteomes" id="UP000321393">
    <property type="component" value="Unassembled WGS sequence"/>
</dbReference>
<organism evidence="3 5">
    <name type="scientific">Cucumis melo var. makuwa</name>
    <name type="common">Oriental melon</name>
    <dbReference type="NCBI Taxonomy" id="1194695"/>
    <lineage>
        <taxon>Eukaryota</taxon>
        <taxon>Viridiplantae</taxon>
        <taxon>Streptophyta</taxon>
        <taxon>Embryophyta</taxon>
        <taxon>Tracheophyta</taxon>
        <taxon>Spermatophyta</taxon>
        <taxon>Magnoliopsida</taxon>
        <taxon>eudicotyledons</taxon>
        <taxon>Gunneridae</taxon>
        <taxon>Pentapetalae</taxon>
        <taxon>rosids</taxon>
        <taxon>fabids</taxon>
        <taxon>Cucurbitales</taxon>
        <taxon>Cucurbitaceae</taxon>
        <taxon>Benincaseae</taxon>
        <taxon>Cucumis</taxon>
    </lineage>
</organism>
<evidence type="ECO:0000313" key="2">
    <source>
        <dbReference type="EMBL" id="KAA0051827.1"/>
    </source>
</evidence>
<dbReference type="EMBL" id="SSTD01005662">
    <property type="protein sequence ID" value="TYK21417.1"/>
    <property type="molecule type" value="Genomic_DNA"/>
</dbReference>
<feature type="region of interest" description="Disordered" evidence="1">
    <location>
        <begin position="1"/>
        <end position="27"/>
    </location>
</feature>
<protein>
    <submittedName>
        <fullName evidence="3">Retrotransposon protein</fullName>
    </submittedName>
</protein>
<evidence type="ECO:0000313" key="3">
    <source>
        <dbReference type="EMBL" id="TYK21417.1"/>
    </source>
</evidence>
<accession>A0A5D3DCN7</accession>
<proteinExistence type="predicted"/>
<name>A0A5D3DCN7_CUCMM</name>
<dbReference type="Proteomes" id="UP000321947">
    <property type="component" value="Unassembled WGS sequence"/>
</dbReference>
<dbReference type="AlphaFoldDB" id="A0A5D3DCN7"/>
<evidence type="ECO:0000256" key="1">
    <source>
        <dbReference type="SAM" id="MobiDB-lite"/>
    </source>
</evidence>
<evidence type="ECO:0000313" key="4">
    <source>
        <dbReference type="Proteomes" id="UP000321393"/>
    </source>
</evidence>
<dbReference type="EMBL" id="SSTE01011134">
    <property type="protein sequence ID" value="KAA0051827.1"/>
    <property type="molecule type" value="Genomic_DNA"/>
</dbReference>
<reference evidence="4 5" key="1">
    <citation type="submission" date="2019-08" db="EMBL/GenBank/DDBJ databases">
        <title>Draft genome sequences of two oriental melons (Cucumis melo L. var makuwa).</title>
        <authorList>
            <person name="Kwon S.-Y."/>
        </authorList>
    </citation>
    <scope>NUCLEOTIDE SEQUENCE [LARGE SCALE GENOMIC DNA]</scope>
    <source>
        <strain evidence="5">cv. Chang Bougi</strain>
        <strain evidence="4">cv. SW 3</strain>
        <tissue evidence="3">Leaf</tissue>
    </source>
</reference>
<sequence>MTTASSLPSTIGRKEKRQPRRVPRQRHPTAKELLNRSFSHYGEPSNVFAKDRKMGGRTETFGDVGSNELNGYERFVVDVAHDMEFQAMYRRKVRKRLGTQSTLPLSTTMNNLTALLIGLSYNVKTQAQHGKRSSDSYRPSLS</sequence>
<gene>
    <name evidence="3" type="ORF">E5676_scaffold609G00670</name>
    <name evidence="2" type="ORF">E6C27_scaffold60G002520</name>
</gene>
<comment type="caution">
    <text evidence="3">The sequence shown here is derived from an EMBL/GenBank/DDBJ whole genome shotgun (WGS) entry which is preliminary data.</text>
</comment>